<gene>
    <name evidence="2" type="ORF">SLS53_004401</name>
</gene>
<evidence type="ECO:0000313" key="2">
    <source>
        <dbReference type="EMBL" id="KAK7742258.1"/>
    </source>
</evidence>
<feature type="domain" description="Cyanovirin-N" evidence="1">
    <location>
        <begin position="3"/>
        <end position="99"/>
    </location>
</feature>
<name>A0AAN9U797_9PEZI</name>
<sequence length="101" mass="11570">MANFHLTADIPSIHIDDAHILRARVTRNNGEHVDASIDLNQYIGNIDDYSETAQNVRFHIEGENQPILRASLRQINGEWADRDINLTERILNHDGRLAFEP</sequence>
<dbReference type="AlphaFoldDB" id="A0AAN9U797"/>
<dbReference type="Pfam" id="PF08881">
    <property type="entry name" value="CVNH"/>
    <property type="match status" value="1"/>
</dbReference>
<accession>A0AAN9U797</accession>
<evidence type="ECO:0000313" key="3">
    <source>
        <dbReference type="Proteomes" id="UP001320245"/>
    </source>
</evidence>
<dbReference type="SMART" id="SM01111">
    <property type="entry name" value="CVNH"/>
    <property type="match status" value="1"/>
</dbReference>
<evidence type="ECO:0000259" key="1">
    <source>
        <dbReference type="SMART" id="SM01111"/>
    </source>
</evidence>
<proteinExistence type="predicted"/>
<dbReference type="PANTHER" id="PTHR42076">
    <property type="entry name" value="CYANOVIRIN-N HOMOLOG"/>
    <property type="match status" value="1"/>
</dbReference>
<keyword evidence="3" id="KW-1185">Reference proteome</keyword>
<dbReference type="EMBL" id="JAJSPL020000015">
    <property type="protein sequence ID" value="KAK7742258.1"/>
    <property type="molecule type" value="Genomic_DNA"/>
</dbReference>
<dbReference type="InterPro" id="IPR036673">
    <property type="entry name" value="Cyanovirin-N_sf"/>
</dbReference>
<dbReference type="SUPFAM" id="SSF51322">
    <property type="entry name" value="Cyanovirin-N"/>
    <property type="match status" value="1"/>
</dbReference>
<organism evidence="2 3">
    <name type="scientific">Cytospora paraplurivora</name>
    <dbReference type="NCBI Taxonomy" id="2898453"/>
    <lineage>
        <taxon>Eukaryota</taxon>
        <taxon>Fungi</taxon>
        <taxon>Dikarya</taxon>
        <taxon>Ascomycota</taxon>
        <taxon>Pezizomycotina</taxon>
        <taxon>Sordariomycetes</taxon>
        <taxon>Sordariomycetidae</taxon>
        <taxon>Diaporthales</taxon>
        <taxon>Cytosporaceae</taxon>
        <taxon>Cytospora</taxon>
    </lineage>
</organism>
<dbReference type="Proteomes" id="UP001320245">
    <property type="component" value="Unassembled WGS sequence"/>
</dbReference>
<comment type="caution">
    <text evidence="2">The sequence shown here is derived from an EMBL/GenBank/DDBJ whole genome shotgun (WGS) entry which is preliminary data.</text>
</comment>
<dbReference type="PANTHER" id="PTHR42076:SF1">
    <property type="entry name" value="CYANOVIRIN-N DOMAIN-CONTAINING PROTEIN"/>
    <property type="match status" value="1"/>
</dbReference>
<dbReference type="InterPro" id="IPR011058">
    <property type="entry name" value="Cyanovirin-N"/>
</dbReference>
<reference evidence="2 3" key="1">
    <citation type="journal article" date="2023" name="PLoS ONE">
        <title>Cytospora paraplurivora sp. nov. isolated from orchards with fruit tree decline syndrome in Ontario, Canada.</title>
        <authorList>
            <person name="Ilyukhin E."/>
            <person name="Nguyen H.D.T."/>
            <person name="Castle A.J."/>
            <person name="Ellouze W."/>
        </authorList>
    </citation>
    <scope>NUCLEOTIDE SEQUENCE [LARGE SCALE GENOMIC DNA]</scope>
    <source>
        <strain evidence="2 3">FDS-564</strain>
    </source>
</reference>
<dbReference type="Gene3D" id="2.30.60.10">
    <property type="entry name" value="Cyanovirin-N"/>
    <property type="match status" value="1"/>
</dbReference>
<protein>
    <recommendedName>
        <fullName evidence="1">Cyanovirin-N domain-containing protein</fullName>
    </recommendedName>
</protein>